<evidence type="ECO:0000313" key="2">
    <source>
        <dbReference type="Proteomes" id="UP000008493"/>
    </source>
</evidence>
<organism evidence="1 2">
    <name type="scientific">Agaricus bisporus var. burnettii (strain JB137-S8 / ATCC MYA-4627 / FGSC 10392)</name>
    <name type="common">White button mushroom</name>
    <dbReference type="NCBI Taxonomy" id="597362"/>
    <lineage>
        <taxon>Eukaryota</taxon>
        <taxon>Fungi</taxon>
        <taxon>Dikarya</taxon>
        <taxon>Basidiomycota</taxon>
        <taxon>Agaricomycotina</taxon>
        <taxon>Agaricomycetes</taxon>
        <taxon>Agaricomycetidae</taxon>
        <taxon>Agaricales</taxon>
        <taxon>Agaricineae</taxon>
        <taxon>Agaricaceae</taxon>
        <taxon>Agaricus</taxon>
    </lineage>
</organism>
<dbReference type="RefSeq" id="XP_007334965.1">
    <property type="nucleotide sequence ID" value="XM_007334903.1"/>
</dbReference>
<accession>K5VJ54</accession>
<reference evidence="2" key="1">
    <citation type="journal article" date="2012" name="Proc. Natl. Acad. Sci. U.S.A.">
        <title>Genome sequence of the button mushroom Agaricus bisporus reveals mechanisms governing adaptation to a humic-rich ecological niche.</title>
        <authorList>
            <person name="Morin E."/>
            <person name="Kohler A."/>
            <person name="Baker A.R."/>
            <person name="Foulongne-Oriol M."/>
            <person name="Lombard V."/>
            <person name="Nagy L.G."/>
            <person name="Ohm R.A."/>
            <person name="Patyshakuliyeva A."/>
            <person name="Brun A."/>
            <person name="Aerts A.L."/>
            <person name="Bailey A.M."/>
            <person name="Billette C."/>
            <person name="Coutinho P.M."/>
            <person name="Deakin G."/>
            <person name="Doddapaneni H."/>
            <person name="Floudas D."/>
            <person name="Grimwood J."/>
            <person name="Hilden K."/>
            <person name="Kuees U."/>
            <person name="LaButti K.M."/>
            <person name="Lapidus A."/>
            <person name="Lindquist E.A."/>
            <person name="Lucas S.M."/>
            <person name="Murat C."/>
            <person name="Riley R.W."/>
            <person name="Salamov A.A."/>
            <person name="Schmutz J."/>
            <person name="Subramanian V."/>
            <person name="Woesten H.A.B."/>
            <person name="Xu J."/>
            <person name="Eastwood D.C."/>
            <person name="Foster G.D."/>
            <person name="Sonnenberg A.S."/>
            <person name="Cullen D."/>
            <person name="de Vries R.P."/>
            <person name="Lundell T."/>
            <person name="Hibbett D.S."/>
            <person name="Henrissat B."/>
            <person name="Burton K.S."/>
            <person name="Kerrigan R.W."/>
            <person name="Challen M.P."/>
            <person name="Grigoriev I.V."/>
            <person name="Martin F."/>
        </authorList>
    </citation>
    <scope>NUCLEOTIDE SEQUENCE [LARGE SCALE GENOMIC DNA]</scope>
    <source>
        <strain evidence="2">JB137-S8 / ATCC MYA-4627 / FGSC 10392</strain>
    </source>
</reference>
<dbReference type="KEGG" id="abp:AGABI1DRAFT133313"/>
<evidence type="ECO:0000313" key="1">
    <source>
        <dbReference type="EMBL" id="EKM74394.1"/>
    </source>
</evidence>
<protein>
    <submittedName>
        <fullName evidence="1">Uncharacterized protein</fullName>
    </submittedName>
</protein>
<gene>
    <name evidence="1" type="ORF">AGABI1DRAFT_133313</name>
</gene>
<dbReference type="InParanoid" id="K5VJ54"/>
<dbReference type="Proteomes" id="UP000008493">
    <property type="component" value="Unassembled WGS sequence"/>
</dbReference>
<dbReference type="AlphaFoldDB" id="K5VJ54"/>
<name>K5VJ54_AGABU</name>
<proteinExistence type="predicted"/>
<dbReference type="EMBL" id="JH971476">
    <property type="protein sequence ID" value="EKM74394.1"/>
    <property type="molecule type" value="Genomic_DNA"/>
</dbReference>
<dbReference type="HOGENOM" id="CLU_2249272_0_0_1"/>
<dbReference type="GeneID" id="18827907"/>
<keyword evidence="2" id="KW-1185">Reference proteome</keyword>
<sequence length="104" mass="11702">MVTVAGQASFGVARDMNLLVGIYRFDDGLAESDVLVEHWTGAEDLRTVVARKEELRSIHSSRTSKHLCRWTVLSSRRVPGVWIQDSPVDAERGLRRLAEEIRLG</sequence>